<evidence type="ECO:0000259" key="1">
    <source>
        <dbReference type="PROSITE" id="PS50234"/>
    </source>
</evidence>
<dbReference type="SMART" id="SM00327">
    <property type="entry name" value="VWA"/>
    <property type="match status" value="1"/>
</dbReference>
<accession>A0A2G8KRF6</accession>
<dbReference type="Gene3D" id="3.40.50.410">
    <property type="entry name" value="von Willebrand factor, type A domain"/>
    <property type="match status" value="1"/>
</dbReference>
<dbReference type="PROSITE" id="PS50234">
    <property type="entry name" value="VWFA"/>
    <property type="match status" value="1"/>
</dbReference>
<dbReference type="Proteomes" id="UP000230750">
    <property type="component" value="Unassembled WGS sequence"/>
</dbReference>
<comment type="caution">
    <text evidence="2">The sequence shown here is derived from an EMBL/GenBank/DDBJ whole genome shotgun (WGS) entry which is preliminary data.</text>
</comment>
<name>A0A2G8KRF6_STIJA</name>
<dbReference type="InterPro" id="IPR036465">
    <property type="entry name" value="vWFA_dom_sf"/>
</dbReference>
<dbReference type="InterPro" id="IPR002035">
    <property type="entry name" value="VWF_A"/>
</dbReference>
<feature type="domain" description="VWFA" evidence="1">
    <location>
        <begin position="365"/>
        <end position="538"/>
    </location>
</feature>
<dbReference type="PANTHER" id="PTHR10579:SF177">
    <property type="entry name" value="CALCIUM-ACTIVATED CHLORIDE CHANNEL REGULATOR 4-LIKE PROTEIN"/>
    <property type="match status" value="1"/>
</dbReference>
<evidence type="ECO:0000313" key="2">
    <source>
        <dbReference type="EMBL" id="PIK50589.1"/>
    </source>
</evidence>
<dbReference type="PANTHER" id="PTHR10579">
    <property type="entry name" value="CALCIUM-ACTIVATED CHLORIDE CHANNEL REGULATOR"/>
    <property type="match status" value="1"/>
</dbReference>
<dbReference type="AlphaFoldDB" id="A0A2G8KRF6"/>
<dbReference type="OrthoDB" id="687730at2759"/>
<gene>
    <name evidence="2" type="ORF">BSL78_12516</name>
</gene>
<reference evidence="2 3" key="1">
    <citation type="journal article" date="2017" name="PLoS Biol.">
        <title>The sea cucumber genome provides insights into morphological evolution and visceral regeneration.</title>
        <authorList>
            <person name="Zhang X."/>
            <person name="Sun L."/>
            <person name="Yuan J."/>
            <person name="Sun Y."/>
            <person name="Gao Y."/>
            <person name="Zhang L."/>
            <person name="Li S."/>
            <person name="Dai H."/>
            <person name="Hamel J.F."/>
            <person name="Liu C."/>
            <person name="Yu Y."/>
            <person name="Liu S."/>
            <person name="Lin W."/>
            <person name="Guo K."/>
            <person name="Jin S."/>
            <person name="Xu P."/>
            <person name="Storey K.B."/>
            <person name="Huan P."/>
            <person name="Zhang T."/>
            <person name="Zhou Y."/>
            <person name="Zhang J."/>
            <person name="Lin C."/>
            <person name="Li X."/>
            <person name="Xing L."/>
            <person name="Huo D."/>
            <person name="Sun M."/>
            <person name="Wang L."/>
            <person name="Mercier A."/>
            <person name="Li F."/>
            <person name="Yang H."/>
            <person name="Xiang J."/>
        </authorList>
    </citation>
    <scope>NUCLEOTIDE SEQUENCE [LARGE SCALE GENOMIC DNA]</scope>
    <source>
        <strain evidence="2">Shaxun</strain>
        <tissue evidence="2">Muscle</tissue>
    </source>
</reference>
<protein>
    <recommendedName>
        <fullName evidence="1">VWFA domain-containing protein</fullName>
    </recommendedName>
</protein>
<proteinExistence type="predicted"/>
<feature type="non-terminal residue" evidence="2">
    <location>
        <position position="1"/>
    </location>
</feature>
<organism evidence="2 3">
    <name type="scientific">Stichopus japonicus</name>
    <name type="common">Sea cucumber</name>
    <dbReference type="NCBI Taxonomy" id="307972"/>
    <lineage>
        <taxon>Eukaryota</taxon>
        <taxon>Metazoa</taxon>
        <taxon>Echinodermata</taxon>
        <taxon>Eleutherozoa</taxon>
        <taxon>Echinozoa</taxon>
        <taxon>Holothuroidea</taxon>
        <taxon>Aspidochirotacea</taxon>
        <taxon>Aspidochirotida</taxon>
        <taxon>Stichopodidae</taxon>
        <taxon>Apostichopus</taxon>
    </lineage>
</organism>
<dbReference type="CDD" id="cd00198">
    <property type="entry name" value="vWFA"/>
    <property type="match status" value="1"/>
</dbReference>
<dbReference type="InterPro" id="IPR051266">
    <property type="entry name" value="CLCR"/>
</dbReference>
<dbReference type="Pfam" id="PF08434">
    <property type="entry name" value="CLCA"/>
    <property type="match status" value="1"/>
</dbReference>
<dbReference type="EMBL" id="MRZV01000412">
    <property type="protein sequence ID" value="PIK50589.1"/>
    <property type="molecule type" value="Genomic_DNA"/>
</dbReference>
<keyword evidence="3" id="KW-1185">Reference proteome</keyword>
<dbReference type="InterPro" id="IPR013642">
    <property type="entry name" value="CLCA_N"/>
</dbReference>
<dbReference type="Pfam" id="PF00092">
    <property type="entry name" value="VWA"/>
    <property type="match status" value="1"/>
</dbReference>
<evidence type="ECO:0000313" key="3">
    <source>
        <dbReference type="Proteomes" id="UP000230750"/>
    </source>
</evidence>
<dbReference type="SUPFAM" id="SSF53300">
    <property type="entry name" value="vWA-like"/>
    <property type="match status" value="1"/>
</dbReference>
<sequence>ITSIGYTVRDRGKEWSLCNTFVGLLECANTVIQDNRETIMNIAVFKLVLSCLPVLCLAITRPSSIKLENNEYTGLVIGIHPDIPEDEQLITRIQEMMTSASDYLYTATRQRAYFKNVTIVLPETWANSDLYESPGNSTFEHADVIIAPSNPRFSPIPYTKHFEACGKQAAYIHFTDSFLLDSMTELYYGPLGPLFVHEWGHFRWGILNEYADTVADRSNYEYHYRSPTTGLYEATRCSLGLKGLHLKLDTARSRYTYCSGDSTNGYEEGCVFIPTDDQDPELVSGSVMFGYTSLSEIIDFCDNETTDAKNYHNVEAPNKLNRICGLKSSWEVMREHSDFKDDNNPPRVISNRQPTFRITRVLPRRVVVVMDTSISMLNDDRNYKQASAVAHYISSTILDGTSLGLISFSTKARIDSEMSLIASDTDREEMLTVINQNEPSGGTCIQCGLEEALKILQNAGTTDGAIILLITDGDETVGNLMEAAKDIISANVVVDAVAFSEDADSKLSYLASQTGGAFYLQTDDVGSSGIYQGLGGTMKRGVTEAQQRVDLESTSYLIQASANYTGQASVDETIGERTSFFFSWNKDTGNILVDVTITSPSGIEYGPGSLEYVENALFRYVMINLQESAEVGTWTYSITNRYSESMEVVVNIASYPQSNKEDPIVVTSYLSGSTSNAADGEDLIAFAEVRQGYNPIIDANVIAIIERPPDSQGNSYEPVHLQLFDNGAGADLTEDDGIYSRFFTEYSNKGFYGVKIQVDGNNGEATILRQTTVPFEAAQIVIDPNNLDNLVIPEIGGVQALLPGMPPPALEGVPAPEFSRAGNGQSVSVSELPEGYNPTIDSTPPSTILNLRVVATSYEESRLTLEWTAPGDDLDSGKGNLAAEF</sequence>
<dbReference type="STRING" id="307972.A0A2G8KRF6"/>